<evidence type="ECO:0000313" key="2">
    <source>
        <dbReference type="Proteomes" id="UP000694844"/>
    </source>
</evidence>
<evidence type="ECO:0000313" key="3">
    <source>
        <dbReference type="RefSeq" id="XP_022296058.1"/>
    </source>
</evidence>
<keyword evidence="2" id="KW-1185">Reference proteome</keyword>
<feature type="transmembrane region" description="Helical" evidence="1">
    <location>
        <begin position="160"/>
        <end position="183"/>
    </location>
</feature>
<dbReference type="GeneID" id="111105893"/>
<dbReference type="RefSeq" id="XP_022296058.1">
    <property type="nucleotide sequence ID" value="XM_022440350.1"/>
</dbReference>
<sequence length="229" mass="25900">MLSKVSWFLIKSHVDVMHDIQVIKIPLMTSTVRKMFWLTILAVIIFTSDCSARTFTSYTISGCSVKLRWNLTNASLYEIYITSQNISSSFLVHTTTSEHTFVFVAERQGVIYNLKWAPVYGEGEGRYRGTHEDQTVNITKGCNLDSSTSPNQDKGFYVTYFWASAIVFPVVLGGTLLILYFCFVRRPKGTVPENEGGEEARQSVSVNSLCYANNQQNPDCDESYYSLAR</sequence>
<gene>
    <name evidence="3" type="primary">LOC111105893</name>
</gene>
<protein>
    <submittedName>
        <fullName evidence="3">Uncharacterized protein LOC111105893</fullName>
    </submittedName>
</protein>
<dbReference type="AlphaFoldDB" id="A0A8B8AZ72"/>
<evidence type="ECO:0000256" key="1">
    <source>
        <dbReference type="SAM" id="Phobius"/>
    </source>
</evidence>
<reference evidence="3" key="1">
    <citation type="submission" date="2025-08" db="UniProtKB">
        <authorList>
            <consortium name="RefSeq"/>
        </authorList>
    </citation>
    <scope>IDENTIFICATION</scope>
    <source>
        <tissue evidence="3">Whole sample</tissue>
    </source>
</reference>
<keyword evidence="1" id="KW-1133">Transmembrane helix</keyword>
<proteinExistence type="predicted"/>
<name>A0A8B8AZ72_CRAVI</name>
<keyword evidence="1" id="KW-0812">Transmembrane</keyword>
<accession>A0A8B8AZ72</accession>
<dbReference type="KEGG" id="cvn:111105893"/>
<keyword evidence="1" id="KW-0472">Membrane</keyword>
<dbReference type="Proteomes" id="UP000694844">
    <property type="component" value="Chromosome 8"/>
</dbReference>
<dbReference type="OrthoDB" id="6208821at2759"/>
<organism evidence="2 3">
    <name type="scientific">Crassostrea virginica</name>
    <name type="common">Eastern oyster</name>
    <dbReference type="NCBI Taxonomy" id="6565"/>
    <lineage>
        <taxon>Eukaryota</taxon>
        <taxon>Metazoa</taxon>
        <taxon>Spiralia</taxon>
        <taxon>Lophotrochozoa</taxon>
        <taxon>Mollusca</taxon>
        <taxon>Bivalvia</taxon>
        <taxon>Autobranchia</taxon>
        <taxon>Pteriomorphia</taxon>
        <taxon>Ostreida</taxon>
        <taxon>Ostreoidea</taxon>
        <taxon>Ostreidae</taxon>
        <taxon>Crassostrea</taxon>
    </lineage>
</organism>